<dbReference type="EMBL" id="UZAI01017473">
    <property type="protein sequence ID" value="VDP25365.1"/>
    <property type="molecule type" value="Genomic_DNA"/>
</dbReference>
<keyword evidence="2" id="KW-1185">Reference proteome</keyword>
<gene>
    <name evidence="1" type="ORF">SMRZ_LOCUS17830</name>
</gene>
<organism evidence="1 2">
    <name type="scientific">Schistosoma margrebowiei</name>
    <dbReference type="NCBI Taxonomy" id="48269"/>
    <lineage>
        <taxon>Eukaryota</taxon>
        <taxon>Metazoa</taxon>
        <taxon>Spiralia</taxon>
        <taxon>Lophotrochozoa</taxon>
        <taxon>Platyhelminthes</taxon>
        <taxon>Trematoda</taxon>
        <taxon>Digenea</taxon>
        <taxon>Strigeidida</taxon>
        <taxon>Schistosomatoidea</taxon>
        <taxon>Schistosomatidae</taxon>
        <taxon>Schistosoma</taxon>
    </lineage>
</organism>
<dbReference type="Proteomes" id="UP000277204">
    <property type="component" value="Unassembled WGS sequence"/>
</dbReference>
<evidence type="ECO:0000313" key="2">
    <source>
        <dbReference type="Proteomes" id="UP000277204"/>
    </source>
</evidence>
<evidence type="ECO:0000313" key="1">
    <source>
        <dbReference type="EMBL" id="VDP25365.1"/>
    </source>
</evidence>
<proteinExistence type="predicted"/>
<accession>A0A183MP55</accession>
<sequence>LTDVDSIENCYSEWKYFAYNLPSPVWVKKFCIILENEQRFYIFNSKHDSSSLLSPPHIGISTINDTAYHALQNIAYKALSDDIDNNNSYHYFINSNTDNDNGKLL</sequence>
<dbReference type="AlphaFoldDB" id="A0A183MP55"/>
<reference evidence="1 2" key="1">
    <citation type="submission" date="2018-11" db="EMBL/GenBank/DDBJ databases">
        <authorList>
            <consortium name="Pathogen Informatics"/>
        </authorList>
    </citation>
    <scope>NUCLEOTIDE SEQUENCE [LARGE SCALE GENOMIC DNA]</scope>
    <source>
        <strain evidence="1 2">Zambia</strain>
    </source>
</reference>
<protein>
    <submittedName>
        <fullName evidence="1">Uncharacterized protein</fullName>
    </submittedName>
</protein>
<feature type="non-terminal residue" evidence="1">
    <location>
        <position position="1"/>
    </location>
</feature>
<name>A0A183MP55_9TREM</name>